<dbReference type="PROSITE" id="PS51253">
    <property type="entry name" value="HTH_CENPB"/>
    <property type="match status" value="1"/>
</dbReference>
<dbReference type="InterPro" id="IPR009057">
    <property type="entry name" value="Homeodomain-like_sf"/>
</dbReference>
<organism evidence="3 4">
    <name type="scientific">Pelodiscus sinensis</name>
    <name type="common">Chinese softshell turtle</name>
    <name type="synonym">Trionyx sinensis</name>
    <dbReference type="NCBI Taxonomy" id="13735"/>
    <lineage>
        <taxon>Eukaryota</taxon>
        <taxon>Metazoa</taxon>
        <taxon>Chordata</taxon>
        <taxon>Craniata</taxon>
        <taxon>Vertebrata</taxon>
        <taxon>Euteleostomi</taxon>
        <taxon>Archelosauria</taxon>
        <taxon>Testudinata</taxon>
        <taxon>Testudines</taxon>
        <taxon>Cryptodira</taxon>
        <taxon>Trionychia</taxon>
        <taxon>Trionychidae</taxon>
        <taxon>Pelodiscus</taxon>
    </lineage>
</organism>
<dbReference type="AlphaFoldDB" id="K7GEB1"/>
<dbReference type="PANTHER" id="PTHR19303">
    <property type="entry name" value="TRANSPOSON"/>
    <property type="match status" value="1"/>
</dbReference>
<dbReference type="GO" id="GO:0003677">
    <property type="term" value="F:DNA binding"/>
    <property type="evidence" value="ECO:0007669"/>
    <property type="project" value="UniProtKB-KW"/>
</dbReference>
<proteinExistence type="predicted"/>
<name>K7GEB1_PELSI</name>
<evidence type="ECO:0000256" key="1">
    <source>
        <dbReference type="ARBA" id="ARBA00023125"/>
    </source>
</evidence>
<reference evidence="3" key="4">
    <citation type="submission" date="2025-09" db="UniProtKB">
        <authorList>
            <consortium name="Ensembl"/>
        </authorList>
    </citation>
    <scope>IDENTIFICATION</scope>
</reference>
<evidence type="ECO:0000259" key="2">
    <source>
        <dbReference type="PROSITE" id="PS51253"/>
    </source>
</evidence>
<dbReference type="eggNOG" id="KOG3105">
    <property type="taxonomic scope" value="Eukaryota"/>
</dbReference>
<dbReference type="InterPro" id="IPR006600">
    <property type="entry name" value="HTH_CenpB_DNA-bd_dom"/>
</dbReference>
<dbReference type="Ensembl" id="ENSPSIT00000018708.1">
    <property type="protein sequence ID" value="ENSPSIP00000018622.1"/>
    <property type="gene ID" value="ENSPSIG00000016552.1"/>
</dbReference>
<sequence length="189" mass="21708">STIYDIKAQKDELLTFFAQSETKEGLEKCHKLKLEQLDKALNEWFALKSSEGHPISGPVLVEKAKDFYKQMELTEPCAFSEGWLQCFKLRRGIRRLDVSGEKESAGHEAAESYCESFKKLVSENENLRKLNKPEDSKVILLLDNYRVHPSETDLVSEDEVEEWANMNNNAEVTYSPSDAEIIEKVYNPE</sequence>
<evidence type="ECO:0000313" key="4">
    <source>
        <dbReference type="Proteomes" id="UP000007267"/>
    </source>
</evidence>
<dbReference type="HOGENOM" id="CLU_1437603_0_0_1"/>
<dbReference type="InterPro" id="IPR050863">
    <property type="entry name" value="CenT-Element_Derived"/>
</dbReference>
<dbReference type="PANTHER" id="PTHR19303:SF11">
    <property type="entry name" value="JERKY PROTEIN HOMOLOG"/>
    <property type="match status" value="1"/>
</dbReference>
<dbReference type="Proteomes" id="UP000007267">
    <property type="component" value="Unassembled WGS sequence"/>
</dbReference>
<dbReference type="Gene3D" id="1.10.10.60">
    <property type="entry name" value="Homeodomain-like"/>
    <property type="match status" value="1"/>
</dbReference>
<dbReference type="EMBL" id="AGCU01005087">
    <property type="status" value="NOT_ANNOTATED_CDS"/>
    <property type="molecule type" value="Genomic_DNA"/>
</dbReference>
<reference evidence="4" key="2">
    <citation type="journal article" date="2013" name="Nat. Genet.">
        <title>The draft genomes of soft-shell turtle and green sea turtle yield insights into the development and evolution of the turtle-specific body plan.</title>
        <authorList>
            <person name="Wang Z."/>
            <person name="Pascual-Anaya J."/>
            <person name="Zadissa A."/>
            <person name="Li W."/>
            <person name="Niimura Y."/>
            <person name="Huang Z."/>
            <person name="Li C."/>
            <person name="White S."/>
            <person name="Xiong Z."/>
            <person name="Fang D."/>
            <person name="Wang B."/>
            <person name="Ming Y."/>
            <person name="Chen Y."/>
            <person name="Zheng Y."/>
            <person name="Kuraku S."/>
            <person name="Pignatelli M."/>
            <person name="Herrero J."/>
            <person name="Beal K."/>
            <person name="Nozawa M."/>
            <person name="Li Q."/>
            <person name="Wang J."/>
            <person name="Zhang H."/>
            <person name="Yu L."/>
            <person name="Shigenobu S."/>
            <person name="Wang J."/>
            <person name="Liu J."/>
            <person name="Flicek P."/>
            <person name="Searle S."/>
            <person name="Wang J."/>
            <person name="Kuratani S."/>
            <person name="Yin Y."/>
            <person name="Aken B."/>
            <person name="Zhang G."/>
            <person name="Irie N."/>
        </authorList>
    </citation>
    <scope>NUCLEOTIDE SEQUENCE [LARGE SCALE GENOMIC DNA]</scope>
    <source>
        <strain evidence="4">Daiwa-1</strain>
    </source>
</reference>
<keyword evidence="1" id="KW-0238">DNA-binding</keyword>
<feature type="domain" description="HTH CENPB-type" evidence="2">
    <location>
        <begin position="25"/>
        <end position="97"/>
    </location>
</feature>
<reference evidence="3" key="3">
    <citation type="submission" date="2025-08" db="UniProtKB">
        <authorList>
            <consortium name="Ensembl"/>
        </authorList>
    </citation>
    <scope>IDENTIFICATION</scope>
</reference>
<accession>K7GEB1</accession>
<dbReference type="GeneTree" id="ENSGT00940000162277"/>
<evidence type="ECO:0000313" key="3">
    <source>
        <dbReference type="Ensembl" id="ENSPSIP00000018622.1"/>
    </source>
</evidence>
<reference evidence="4" key="1">
    <citation type="submission" date="2011-10" db="EMBL/GenBank/DDBJ databases">
        <authorList>
            <consortium name="Soft-shell Turtle Genome Consortium"/>
        </authorList>
    </citation>
    <scope>NUCLEOTIDE SEQUENCE [LARGE SCALE GENOMIC DNA]</scope>
    <source>
        <strain evidence="4">Daiwa-1</strain>
    </source>
</reference>
<dbReference type="GO" id="GO:0005634">
    <property type="term" value="C:nucleus"/>
    <property type="evidence" value="ECO:0007669"/>
    <property type="project" value="TreeGrafter"/>
</dbReference>
<dbReference type="Pfam" id="PF03221">
    <property type="entry name" value="HTH_Tnp_Tc5"/>
    <property type="match status" value="1"/>
</dbReference>
<keyword evidence="4" id="KW-1185">Reference proteome</keyword>
<protein>
    <recommendedName>
        <fullName evidence="2">HTH CENPB-type domain-containing protein</fullName>
    </recommendedName>
</protein>
<dbReference type="SMART" id="SM00674">
    <property type="entry name" value="CENPB"/>
    <property type="match status" value="1"/>
</dbReference>
<dbReference type="SUPFAM" id="SSF46689">
    <property type="entry name" value="Homeodomain-like"/>
    <property type="match status" value="1"/>
</dbReference>